<dbReference type="InterPro" id="IPR010512">
    <property type="entry name" value="DUF1091"/>
</dbReference>
<name>A0A6P4FI07_DRORH</name>
<keyword evidence="2" id="KW-1185">Reference proteome</keyword>
<evidence type="ECO:0000313" key="2">
    <source>
        <dbReference type="Proteomes" id="UP001652680"/>
    </source>
</evidence>
<dbReference type="RefSeq" id="XP_016988924.1">
    <property type="nucleotide sequence ID" value="XM_017133435.1"/>
</dbReference>
<proteinExistence type="predicted"/>
<evidence type="ECO:0000313" key="3">
    <source>
        <dbReference type="RefSeq" id="XP_016988924.1"/>
    </source>
</evidence>
<dbReference type="PANTHER" id="PTHR21112:SF0">
    <property type="entry name" value="CHEMOSENSORY PROTEIN A 29A-RELATED"/>
    <property type="match status" value="1"/>
</dbReference>
<organism evidence="3">
    <name type="scientific">Drosophila rhopaloa</name>
    <name type="common">Fruit fly</name>
    <dbReference type="NCBI Taxonomy" id="1041015"/>
    <lineage>
        <taxon>Eukaryota</taxon>
        <taxon>Metazoa</taxon>
        <taxon>Ecdysozoa</taxon>
        <taxon>Arthropoda</taxon>
        <taxon>Hexapoda</taxon>
        <taxon>Insecta</taxon>
        <taxon>Pterygota</taxon>
        <taxon>Neoptera</taxon>
        <taxon>Endopterygota</taxon>
        <taxon>Diptera</taxon>
        <taxon>Brachycera</taxon>
        <taxon>Muscomorpha</taxon>
        <taxon>Ephydroidea</taxon>
        <taxon>Drosophilidae</taxon>
        <taxon>Drosophila</taxon>
        <taxon>Sophophora</taxon>
    </lineage>
</organism>
<dbReference type="EnsemblMetazoa" id="XM_017133435.2">
    <property type="protein sequence ID" value="XP_016988924.1"/>
    <property type="gene ID" value="LOC108051349"/>
</dbReference>
<reference evidence="2" key="1">
    <citation type="journal article" date="2021" name="Elife">
        <title>Highly contiguous assemblies of 101 drosophilid genomes.</title>
        <authorList>
            <person name="Kim B.Y."/>
            <person name="Wang J.R."/>
            <person name="Miller D.E."/>
            <person name="Barmina O."/>
            <person name="Delaney E."/>
            <person name="Thompson A."/>
            <person name="Comeault A.A."/>
            <person name="Peede D."/>
            <person name="D'Agostino E.R."/>
            <person name="Pelaez J."/>
            <person name="Aguilar J.M."/>
            <person name="Haji D."/>
            <person name="Matsunaga T."/>
            <person name="Armstrong E.E."/>
            <person name="Zych M."/>
            <person name="Ogawa Y."/>
            <person name="Stamenkovic-Radak M."/>
            <person name="Jelic M."/>
            <person name="Veselinovic M.S."/>
            <person name="Tanaskovic M."/>
            <person name="Eric P."/>
            <person name="Gao J.J."/>
            <person name="Katoh T.K."/>
            <person name="Toda M.J."/>
            <person name="Watabe H."/>
            <person name="Watada M."/>
            <person name="Davis J.S."/>
            <person name="Moyle L.C."/>
            <person name="Manoli G."/>
            <person name="Bertolini E."/>
            <person name="Kostal V."/>
            <person name="Hawley R.S."/>
            <person name="Takahashi A."/>
            <person name="Jones C.D."/>
            <person name="Price D.K."/>
            <person name="Whiteman N."/>
            <person name="Kopp A."/>
            <person name="Matute D.R."/>
            <person name="Petrov D.A."/>
        </authorList>
    </citation>
    <scope>NUCLEOTIDE SEQUENCE [LARGE SCALE GENOMIC DNA]</scope>
</reference>
<accession>A0A6P4FI07</accession>
<dbReference type="GeneID" id="108051349"/>
<evidence type="ECO:0000313" key="1">
    <source>
        <dbReference type="EnsemblMetazoa" id="XP_016988924.1"/>
    </source>
</evidence>
<reference evidence="1" key="3">
    <citation type="submission" date="2025-05" db="UniProtKB">
        <authorList>
            <consortium name="EnsemblMetazoa"/>
        </authorList>
    </citation>
    <scope>IDENTIFICATION</scope>
</reference>
<dbReference type="AlphaFoldDB" id="A0A6P4FI07"/>
<reference evidence="3" key="2">
    <citation type="submission" date="2025-04" db="UniProtKB">
        <authorList>
            <consortium name="RefSeq"/>
        </authorList>
    </citation>
    <scope>IDENTIFICATION</scope>
</reference>
<dbReference type="Pfam" id="PF06477">
    <property type="entry name" value="DUF1091"/>
    <property type="match status" value="1"/>
</dbReference>
<dbReference type="OrthoDB" id="8043478at2759"/>
<dbReference type="PANTHER" id="PTHR21112">
    <property type="entry name" value="CHEMOSENSORY PROTEIN A 29A-RELATED"/>
    <property type="match status" value="1"/>
</dbReference>
<dbReference type="Proteomes" id="UP001652680">
    <property type="component" value="Unassembled WGS sequence"/>
</dbReference>
<protein>
    <submittedName>
        <fullName evidence="3">Uncharacterized protein LOC108051349</fullName>
    </submittedName>
</protein>
<gene>
    <name evidence="3" type="primary">LOC108051349</name>
    <name evidence="1" type="synonym">108051349</name>
</gene>
<sequence>MKLSLYKPQSYLNAIVLLAKMLPRSLLPIIGGLWLTILLVDNCSGKRKWDYEPLSIESFSTDENLLKMDAKVERLGRGEFAITATIDFKYEPDENTMVEAVGYRSTSGDENDYKLIPLSIPKQPFTEFMNSHYKDMVIPNLGGCSNIIQFKDKFEPPWPMKVYNLKQCVADSDGFPDVVPEGYYKVNFTMSNPVDWGFILIVKITTKLM</sequence>